<dbReference type="Pfam" id="PF20703">
    <property type="entry name" value="nSTAND1"/>
    <property type="match status" value="1"/>
</dbReference>
<dbReference type="SMART" id="SM00220">
    <property type="entry name" value="S_TKc"/>
    <property type="match status" value="1"/>
</dbReference>
<dbReference type="PANTHER" id="PTHR19879:SF9">
    <property type="entry name" value="TRANSCRIPTION INITIATION FACTOR TFIID SUBUNIT 5"/>
    <property type="match status" value="1"/>
</dbReference>
<dbReference type="Pfam" id="PF00400">
    <property type="entry name" value="WD40"/>
    <property type="match status" value="3"/>
</dbReference>
<dbReference type="Gene3D" id="1.10.510.10">
    <property type="entry name" value="Transferase(Phosphotransferase) domain 1"/>
    <property type="match status" value="1"/>
</dbReference>
<evidence type="ECO:0000256" key="1">
    <source>
        <dbReference type="PROSITE-ProRule" id="PRU00221"/>
    </source>
</evidence>
<keyword evidence="4" id="KW-1185">Reference proteome</keyword>
<dbReference type="InterPro" id="IPR011009">
    <property type="entry name" value="Kinase-like_dom_sf"/>
</dbReference>
<dbReference type="PANTHER" id="PTHR19879">
    <property type="entry name" value="TRANSCRIPTION INITIATION FACTOR TFIID"/>
    <property type="match status" value="1"/>
</dbReference>
<gene>
    <name evidence="3" type="ORF">QF035_008941</name>
</gene>
<dbReference type="SUPFAM" id="SSF56112">
    <property type="entry name" value="Protein kinase-like (PK-like)"/>
    <property type="match status" value="1"/>
</dbReference>
<dbReference type="PROSITE" id="PS00108">
    <property type="entry name" value="PROTEIN_KINASE_ST"/>
    <property type="match status" value="1"/>
</dbReference>
<dbReference type="Proteomes" id="UP001230328">
    <property type="component" value="Unassembled WGS sequence"/>
</dbReference>
<name>A0ABU0T963_9ACTN</name>
<dbReference type="Gene3D" id="2.130.10.10">
    <property type="entry name" value="YVTN repeat-like/Quinoprotein amine dehydrogenase"/>
    <property type="match status" value="3"/>
</dbReference>
<dbReference type="PROSITE" id="PS50082">
    <property type="entry name" value="WD_REPEATS_2"/>
    <property type="match status" value="1"/>
</dbReference>
<dbReference type="InterPro" id="IPR000719">
    <property type="entry name" value="Prot_kinase_dom"/>
</dbReference>
<dbReference type="SUPFAM" id="SSF69322">
    <property type="entry name" value="Tricorn protease domain 2"/>
    <property type="match status" value="1"/>
</dbReference>
<sequence>MHRPNLAPEDPQRLGEYWVASRLGAGGQGVVYEAYDKDGSRVALKVLRRDVASGPEARAQFAKEARAARRVASFCTAKVLAADPDAESPYIVSEFVAGADLRSAVHSSGPFTGDDLLRLAIGVATALTAIHRADVVHRDLKPANVLLGPDGPRVIDFGIARTPEMTLTEPGSTKGTFGYIAPEALFGQRVTAAADVFAWGAVVLFAATGCEPFRGENIGEVVVKALEHEPDVEVLPPSLRPLVRKALAKQPEDRPSAAAVLLSLLGTEEQADDQAVLEAGASTAARVRVPIEAATARVPALGEVATSVYGALSPAAQAVAHEIWLRLVVPGRAPDGSQDTVRTASEEELLSGRPEAERLAVHEAITAFAAAGVLVHEPTGVRPPGPAVLRAWQRLREWVEADHDGLRIHRQVGEAAGAWEQHGQRADDLYHGTALRHALGWAATSPKPLRLNLLERQFLDASRAADARRARRRRTLLACTSLLVVLALVAGAIAWQQNRAGERQRVLAEARRLASIANSMRFEDPVTAMRLSLAAWRIADVTETRSALLSAMVQKEADTFRAPSHDWPRLSGDGRTLLTVDKDRVVRWDVVGHRRTDSVTVPALDAGHVRAVSDDGRIIAVESTRADGSVGDARIWDLGRRQPIGKAIDWRLGIVQFSPSGRLLVLHDDERHTIRLWDIRRQRTLFEHPAPIDVVTESLSLDDRLMAVCSINRPLELWDIRHGVRVGTSWAPASRQKSCNSSHITFSPDSRTMAVVSEDSVRMWDIASGKMRQLRHASVESAAFSEDGRFVVTAGNDEILVWRMSAASRPVYRHPLVNERPSQVRIDIDARKIRYLSGAEPAPEVSVRTLDLGLAVSPDWRKTALNAAVFGPHARHLGVAWKDGRTLRIEMRDGRSGKVTADLPDTPLPMDGSDAMHAPKPMTFSPDGEFLAYGVREARVWDTASSHVTFSFRFGEDTAIGPDPVRGMALDPGGERLALSHMAKQGEIIDIWDIRRRVKLKTLPRTGGANLAFRPDGRLLVTSGRVVSLPSGKSVQGVLSQQGIAAIAFSPDRKRLAIGDYSGRVTLWDGDARRRLGVLSGTYTGPRRGDTEAVTTVAFSADGRTLATGGDKGTLQLWDVASNQQLGLALPTPGDKILSLAFSTDGDTLYAAGSHNQHQQYTLDPQYMSAFVCKRTGGNLSRKDWRTYIPHLPYRTIC</sequence>
<evidence type="ECO:0000259" key="2">
    <source>
        <dbReference type="PROSITE" id="PS50011"/>
    </source>
</evidence>
<dbReference type="InterPro" id="IPR015943">
    <property type="entry name" value="WD40/YVTN_repeat-like_dom_sf"/>
</dbReference>
<dbReference type="InterPro" id="IPR049052">
    <property type="entry name" value="nSTAND1"/>
</dbReference>
<accession>A0ABU0T963</accession>
<protein>
    <submittedName>
        <fullName evidence="3">WD40 repeat protein</fullName>
    </submittedName>
</protein>
<comment type="caution">
    <text evidence="3">The sequence shown here is derived from an EMBL/GenBank/DDBJ whole genome shotgun (WGS) entry which is preliminary data.</text>
</comment>
<dbReference type="PROSITE" id="PS50294">
    <property type="entry name" value="WD_REPEATS_REGION"/>
    <property type="match status" value="1"/>
</dbReference>
<evidence type="ECO:0000313" key="3">
    <source>
        <dbReference type="EMBL" id="MDQ1031359.1"/>
    </source>
</evidence>
<dbReference type="PROSITE" id="PS50011">
    <property type="entry name" value="PROTEIN_KINASE_DOM"/>
    <property type="match status" value="1"/>
</dbReference>
<dbReference type="InterPro" id="IPR001680">
    <property type="entry name" value="WD40_rpt"/>
</dbReference>
<dbReference type="SUPFAM" id="SSF50978">
    <property type="entry name" value="WD40 repeat-like"/>
    <property type="match status" value="1"/>
</dbReference>
<dbReference type="InterPro" id="IPR036322">
    <property type="entry name" value="WD40_repeat_dom_sf"/>
</dbReference>
<feature type="repeat" description="WD" evidence="1">
    <location>
        <begin position="1087"/>
        <end position="1128"/>
    </location>
</feature>
<dbReference type="RefSeq" id="WP_307527436.1">
    <property type="nucleotide sequence ID" value="NZ_JAUSZI010000002.1"/>
</dbReference>
<dbReference type="Gene3D" id="3.30.200.20">
    <property type="entry name" value="Phosphorylase Kinase, domain 1"/>
    <property type="match status" value="1"/>
</dbReference>
<dbReference type="CDD" id="cd14014">
    <property type="entry name" value="STKc_PknB_like"/>
    <property type="match status" value="1"/>
</dbReference>
<dbReference type="EMBL" id="JAUSZI010000002">
    <property type="protein sequence ID" value="MDQ1031359.1"/>
    <property type="molecule type" value="Genomic_DNA"/>
</dbReference>
<dbReference type="InterPro" id="IPR008271">
    <property type="entry name" value="Ser/Thr_kinase_AS"/>
</dbReference>
<keyword evidence="1" id="KW-0853">WD repeat</keyword>
<reference evidence="3 4" key="1">
    <citation type="submission" date="2023-07" db="EMBL/GenBank/DDBJ databases">
        <title>Comparative genomics of wheat-associated soil bacteria to identify genetic determinants of phenazine resistance.</title>
        <authorList>
            <person name="Mouncey N."/>
        </authorList>
    </citation>
    <scope>NUCLEOTIDE SEQUENCE [LARGE SCALE GENOMIC DNA]</scope>
    <source>
        <strain evidence="3 4">V2I4</strain>
    </source>
</reference>
<evidence type="ECO:0000313" key="4">
    <source>
        <dbReference type="Proteomes" id="UP001230328"/>
    </source>
</evidence>
<feature type="domain" description="Protein kinase" evidence="2">
    <location>
        <begin position="17"/>
        <end position="265"/>
    </location>
</feature>
<organism evidence="3 4">
    <name type="scientific">Streptomyces umbrinus</name>
    <dbReference type="NCBI Taxonomy" id="67370"/>
    <lineage>
        <taxon>Bacteria</taxon>
        <taxon>Bacillati</taxon>
        <taxon>Actinomycetota</taxon>
        <taxon>Actinomycetes</taxon>
        <taxon>Kitasatosporales</taxon>
        <taxon>Streptomycetaceae</taxon>
        <taxon>Streptomyces</taxon>
        <taxon>Streptomyces phaeochromogenes group</taxon>
    </lineage>
</organism>
<proteinExistence type="predicted"/>
<dbReference type="SMART" id="SM00320">
    <property type="entry name" value="WD40"/>
    <property type="match status" value="6"/>
</dbReference>
<dbReference type="Pfam" id="PF00069">
    <property type="entry name" value="Pkinase"/>
    <property type="match status" value="1"/>
</dbReference>